<keyword evidence="4 7" id="KW-0812">Transmembrane</keyword>
<comment type="subcellular location">
    <subcellularLocation>
        <location evidence="1">Cell membrane</location>
        <topology evidence="1">Multi-pass membrane protein</topology>
    </subcellularLocation>
</comment>
<evidence type="ECO:0000256" key="5">
    <source>
        <dbReference type="ARBA" id="ARBA00022989"/>
    </source>
</evidence>
<dbReference type="PANTHER" id="PTHR30489">
    <property type="entry name" value="LIPOPROTEIN-RELEASING SYSTEM TRANSMEMBRANE PROTEIN LOLE"/>
    <property type="match status" value="1"/>
</dbReference>
<evidence type="ECO:0000256" key="3">
    <source>
        <dbReference type="ARBA" id="ARBA00022475"/>
    </source>
</evidence>
<dbReference type="InterPro" id="IPR051447">
    <property type="entry name" value="Lipoprotein-release_system"/>
</dbReference>
<comment type="similarity">
    <text evidence="2">Belongs to the ABC-4 integral membrane protein family. LolC/E subfamily.</text>
</comment>
<protein>
    <submittedName>
        <fullName evidence="9">MacB-like core domain-containing protein</fullName>
    </submittedName>
</protein>
<feature type="transmembrane region" description="Helical" evidence="7">
    <location>
        <begin position="811"/>
        <end position="833"/>
    </location>
</feature>
<feature type="transmembrane region" description="Helical" evidence="7">
    <location>
        <begin position="491"/>
        <end position="509"/>
    </location>
</feature>
<keyword evidence="6 7" id="KW-0472">Membrane</keyword>
<dbReference type="EMBL" id="FMUR01000003">
    <property type="protein sequence ID" value="SCX77896.1"/>
    <property type="molecule type" value="Genomic_DNA"/>
</dbReference>
<feature type="transmembrane region" description="Helical" evidence="7">
    <location>
        <begin position="777"/>
        <end position="799"/>
    </location>
</feature>
<keyword evidence="3" id="KW-1003">Cell membrane</keyword>
<feature type="domain" description="ABC3 transporter permease C-terminal" evidence="8">
    <location>
        <begin position="263"/>
        <end position="381"/>
    </location>
</feature>
<proteinExistence type="inferred from homology"/>
<dbReference type="GO" id="GO:0044874">
    <property type="term" value="P:lipoprotein localization to outer membrane"/>
    <property type="evidence" value="ECO:0007669"/>
    <property type="project" value="TreeGrafter"/>
</dbReference>
<organism evidence="9 10">
    <name type="scientific">Butyrivibrio hungatei</name>
    <dbReference type="NCBI Taxonomy" id="185008"/>
    <lineage>
        <taxon>Bacteria</taxon>
        <taxon>Bacillati</taxon>
        <taxon>Bacillota</taxon>
        <taxon>Clostridia</taxon>
        <taxon>Lachnospirales</taxon>
        <taxon>Lachnospiraceae</taxon>
        <taxon>Butyrivibrio</taxon>
    </lineage>
</organism>
<feature type="transmembrane region" description="Helical" evidence="7">
    <location>
        <begin position="29"/>
        <end position="49"/>
    </location>
</feature>
<evidence type="ECO:0000256" key="1">
    <source>
        <dbReference type="ARBA" id="ARBA00004651"/>
    </source>
</evidence>
<dbReference type="GO" id="GO:0098797">
    <property type="term" value="C:plasma membrane protein complex"/>
    <property type="evidence" value="ECO:0007669"/>
    <property type="project" value="TreeGrafter"/>
</dbReference>
<dbReference type="Proteomes" id="UP000183047">
    <property type="component" value="Unassembled WGS sequence"/>
</dbReference>
<feature type="transmembrane region" description="Helical" evidence="7">
    <location>
        <begin position="407"/>
        <end position="427"/>
    </location>
</feature>
<feature type="transmembrane region" description="Helical" evidence="7">
    <location>
        <begin position="303"/>
        <end position="327"/>
    </location>
</feature>
<gene>
    <name evidence="9" type="ORF">SAMN02910451_00293</name>
</gene>
<accession>A0A1G5AJ47</accession>
<sequence>MSLLKRESKGGNMGVILKHTFRNIFAKPLMTLFLVVTITICSFSGMLAFDMSNSVENIFIGLFNTVAGAANVVVGSSDDIEESDFEGLSGYEAAYVSSKTSNVTVRNNQMYAYYNQKRLNISGVDVESASKMRIIPKDVDLSENDIIIDEVMAKELELNEGDPLKVYGDNYVDVEYRIKKIAKLSGLLESEYSAVISDEGMARLCYDGRPKHTAVYIKVEDKSKVSEFCDAMEERFPNYEVQDLMGEKMVQDQINTISNMFKMLFLVTLILVIFVTITLSERIMRDRMSTIGTLRSLGVSPNLTARIILIENMFYGLFGGLIGTGLYRASRDALFNSVFTVSAGSMEVEMNLGNVSVPVMIAVIIGAIVVEMLCPLRELLKSTNTAIRDIIFDNKDTEYKYKNKNKIISIVCAVIAGIASVLAFTAFKDSPVPGVLGFLFMVLSLFCGYPFVLRTASKIIEKISMKVNNPILGLAATNLRSNKTSIGSSKLAFIATSVCLVMFIYISSLKHDVVTPPMDADVILRGLSENVESYEYIKTLDGVNKVEFDYSRDNSILVGKEKIEDYLENKYVKKFDDELTNIKVFGTYGNPELNQGYKGLPDSISGDEIYIAKKLARELKLKAGDNAEILFDAKGVVPYRGTFKVAGIIDSGQADSSNRTIVLPFELYKKIYLDRPSKAYIKTDDPVKTAELIKSYSSSTIDKVNTIDEYIKEIQDLSGGELALLYMIIIIGVSLAVIGIYCNQIVGFESRKRESAVLVSTAMSKGNLVKLFFEETVLSGVIAIGFGTVAGLVETVVFIKALKAIMEQEMFINVGQTVVFLLVMFFTFGITIIKTMRDINRMKIAEQLKYE</sequence>
<evidence type="ECO:0000259" key="8">
    <source>
        <dbReference type="Pfam" id="PF02687"/>
    </source>
</evidence>
<evidence type="ECO:0000256" key="6">
    <source>
        <dbReference type="ARBA" id="ARBA00023136"/>
    </source>
</evidence>
<name>A0A1G5AJ47_9FIRM</name>
<dbReference type="PANTHER" id="PTHR30489:SF0">
    <property type="entry name" value="LIPOPROTEIN-RELEASING SYSTEM TRANSMEMBRANE PROTEIN LOLE"/>
    <property type="match status" value="1"/>
</dbReference>
<keyword evidence="5 7" id="KW-1133">Transmembrane helix</keyword>
<feature type="transmembrane region" description="Helical" evidence="7">
    <location>
        <begin position="723"/>
        <end position="743"/>
    </location>
</feature>
<dbReference type="OrthoDB" id="1711021at2"/>
<keyword evidence="10" id="KW-1185">Reference proteome</keyword>
<evidence type="ECO:0000256" key="4">
    <source>
        <dbReference type="ARBA" id="ARBA00022692"/>
    </source>
</evidence>
<feature type="transmembrane region" description="Helical" evidence="7">
    <location>
        <begin position="433"/>
        <end position="453"/>
    </location>
</feature>
<dbReference type="InterPro" id="IPR003838">
    <property type="entry name" value="ABC3_permease_C"/>
</dbReference>
<evidence type="ECO:0000313" key="9">
    <source>
        <dbReference type="EMBL" id="SCX77896.1"/>
    </source>
</evidence>
<evidence type="ECO:0000256" key="2">
    <source>
        <dbReference type="ARBA" id="ARBA00005236"/>
    </source>
</evidence>
<evidence type="ECO:0000313" key="10">
    <source>
        <dbReference type="Proteomes" id="UP000183047"/>
    </source>
</evidence>
<reference evidence="10" key="1">
    <citation type="submission" date="2016-10" db="EMBL/GenBank/DDBJ databases">
        <authorList>
            <person name="Varghese N."/>
            <person name="Submissions S."/>
        </authorList>
    </citation>
    <scope>NUCLEOTIDE SEQUENCE [LARGE SCALE GENOMIC DNA]</scope>
    <source>
        <strain evidence="10">XBD2006</strain>
    </source>
</reference>
<dbReference type="AlphaFoldDB" id="A0A1G5AJ47"/>
<feature type="transmembrane region" description="Helical" evidence="7">
    <location>
        <begin position="260"/>
        <end position="279"/>
    </location>
</feature>
<dbReference type="Pfam" id="PF02687">
    <property type="entry name" value="FtsX"/>
    <property type="match status" value="1"/>
</dbReference>
<evidence type="ECO:0000256" key="7">
    <source>
        <dbReference type="SAM" id="Phobius"/>
    </source>
</evidence>